<dbReference type="Pfam" id="PF00583">
    <property type="entry name" value="Acetyltransf_1"/>
    <property type="match status" value="1"/>
</dbReference>
<dbReference type="InterPro" id="IPR000182">
    <property type="entry name" value="GNAT_dom"/>
</dbReference>
<protein>
    <submittedName>
        <fullName evidence="2">Acetyltransferase</fullName>
    </submittedName>
</protein>
<gene>
    <name evidence="2" type="ORF">XylorDRAFT_0062</name>
</gene>
<dbReference type="EMBL" id="JFBS01000001">
    <property type="protein sequence ID" value="EXG77718.1"/>
    <property type="molecule type" value="Genomic_DNA"/>
</dbReference>
<dbReference type="PANTHER" id="PTHR42919:SF20">
    <property type="entry name" value="GCN5-RELATED N-ACETYLTRANSFERASE 10, CHLOROPLASTIC"/>
    <property type="match status" value="1"/>
</dbReference>
<feature type="domain" description="N-acetyltransferase" evidence="1">
    <location>
        <begin position="1"/>
        <end position="186"/>
    </location>
</feature>
<dbReference type="PROSITE" id="PS51186">
    <property type="entry name" value="GNAT"/>
    <property type="match status" value="1"/>
</dbReference>
<keyword evidence="3" id="KW-1185">Reference proteome</keyword>
<dbReference type="PANTHER" id="PTHR42919">
    <property type="entry name" value="N-ALPHA-ACETYLTRANSFERASE"/>
    <property type="match status" value="1"/>
</dbReference>
<reference evidence="2" key="1">
    <citation type="submission" date="2013-07" db="EMBL/GenBank/DDBJ databases">
        <authorList>
            <consortium name="DOE Joint Genome Institute"/>
            <person name="Anderson I."/>
            <person name="Huntemann M."/>
            <person name="Han J."/>
            <person name="Chen A."/>
            <person name="Kyrpides N."/>
            <person name="Mavromatis K."/>
            <person name="Markowitz V."/>
            <person name="Palaniappan K."/>
            <person name="Ivanova N."/>
            <person name="Schaumberg A."/>
            <person name="Pati A."/>
            <person name="Liolios K."/>
            <person name="Nordberg H.P."/>
            <person name="Cantor M.N."/>
            <person name="Hua S.X."/>
            <person name="Woyke T."/>
        </authorList>
    </citation>
    <scope>NUCLEOTIDE SEQUENCE [LARGE SCALE GENOMIC DNA]</scope>
    <source>
        <strain evidence="2">DSM 17970</strain>
    </source>
</reference>
<evidence type="ECO:0000259" key="1">
    <source>
        <dbReference type="PROSITE" id="PS51186"/>
    </source>
</evidence>
<proteinExistence type="predicted"/>
<evidence type="ECO:0000313" key="2">
    <source>
        <dbReference type="EMBL" id="EXG77718.1"/>
    </source>
</evidence>
<dbReference type="InterPro" id="IPR051556">
    <property type="entry name" value="N-term/lysine_N-AcTrnsfr"/>
</dbReference>
<comment type="caution">
    <text evidence="2">The sequence shown here is derived from an EMBL/GenBank/DDBJ whole genome shotgun (WGS) entry which is preliminary data.</text>
</comment>
<dbReference type="Proteomes" id="UP000243438">
    <property type="component" value="Unassembled WGS sequence"/>
</dbReference>
<dbReference type="CDD" id="cd04301">
    <property type="entry name" value="NAT_SF"/>
    <property type="match status" value="1"/>
</dbReference>
<name>A0ABN0RU18_9BACT</name>
<dbReference type="Gene3D" id="3.40.630.30">
    <property type="match status" value="1"/>
</dbReference>
<dbReference type="SUPFAM" id="SSF55729">
    <property type="entry name" value="Acyl-CoA N-acyltransferases (Nat)"/>
    <property type="match status" value="1"/>
</dbReference>
<evidence type="ECO:0000313" key="3">
    <source>
        <dbReference type="Proteomes" id="UP000243438"/>
    </source>
</evidence>
<sequence>MIITTAKKDQSKDIASLIMKAMNYECCKNFAGSDHTLDDFNRMMTTLVEREDSQYSYHNTMVAIESNKIVGIIVSYDGAMLQELRKAFIDEAKKEFGLDYSDMEDETQKGELYIDSLAVAEDYQHLGIATSLIKETIKKSKRLRIKKTGLLVDIGNPKAEKLYTTIGFKYVDNKCWGGHNMKHLQY</sequence>
<accession>A0ABN0RU18</accession>
<dbReference type="InterPro" id="IPR016181">
    <property type="entry name" value="Acyl_CoA_acyltransferase"/>
</dbReference>
<dbReference type="RefSeq" id="WP_036875917.1">
    <property type="nucleotide sequence ID" value="NZ_KK073873.1"/>
</dbReference>
<organism evidence="2 3">
    <name type="scientific">Xylanibacter oryzae DSM 17970</name>
    <dbReference type="NCBI Taxonomy" id="915438"/>
    <lineage>
        <taxon>Bacteria</taxon>
        <taxon>Pseudomonadati</taxon>
        <taxon>Bacteroidota</taxon>
        <taxon>Bacteroidia</taxon>
        <taxon>Bacteroidales</taxon>
        <taxon>Prevotellaceae</taxon>
        <taxon>Xylanibacter</taxon>
    </lineage>
</organism>